<sequence>MMKTSLFIMLGLTVLISIGLRWREERVAVLRPVAPARRKGFLAGQKRRLNRWLTAATLAALTTMLVLGGLHWLRVWQGG</sequence>
<keyword evidence="1" id="KW-0472">Membrane</keyword>
<name>A0ABS1U1Q6_9PROT</name>
<proteinExistence type="predicted"/>
<dbReference type="EMBL" id="JAETWB010000003">
    <property type="protein sequence ID" value="MBL6078606.1"/>
    <property type="molecule type" value="Genomic_DNA"/>
</dbReference>
<organism evidence="2 3">
    <name type="scientific">Belnapia arida</name>
    <dbReference type="NCBI Taxonomy" id="2804533"/>
    <lineage>
        <taxon>Bacteria</taxon>
        <taxon>Pseudomonadati</taxon>
        <taxon>Pseudomonadota</taxon>
        <taxon>Alphaproteobacteria</taxon>
        <taxon>Acetobacterales</taxon>
        <taxon>Roseomonadaceae</taxon>
        <taxon>Belnapia</taxon>
    </lineage>
</organism>
<reference evidence="2 3" key="1">
    <citation type="submission" date="2021-01" db="EMBL/GenBank/DDBJ databases">
        <title>Belnapia mucosa sp. nov. and Belnapia arida sp. nov., isolated from the Tabernas Desert (Almeria, Spain).</title>
        <authorList>
            <person name="Molina-Menor E."/>
            <person name="Vidal-Verdu A."/>
            <person name="Calonge A."/>
            <person name="Satari L."/>
            <person name="Pereto J."/>
            <person name="Porcar M."/>
        </authorList>
    </citation>
    <scope>NUCLEOTIDE SEQUENCE [LARGE SCALE GENOMIC DNA]</scope>
    <source>
        <strain evidence="2 3">T18</strain>
    </source>
</reference>
<dbReference type="Proteomes" id="UP000660885">
    <property type="component" value="Unassembled WGS sequence"/>
</dbReference>
<evidence type="ECO:0000313" key="3">
    <source>
        <dbReference type="Proteomes" id="UP000660885"/>
    </source>
</evidence>
<feature type="transmembrane region" description="Helical" evidence="1">
    <location>
        <begin position="52"/>
        <end position="73"/>
    </location>
</feature>
<feature type="transmembrane region" description="Helical" evidence="1">
    <location>
        <begin position="6"/>
        <end position="22"/>
    </location>
</feature>
<gene>
    <name evidence="2" type="ORF">JMJ56_11360</name>
</gene>
<accession>A0ABS1U1Q6</accession>
<evidence type="ECO:0000256" key="1">
    <source>
        <dbReference type="SAM" id="Phobius"/>
    </source>
</evidence>
<keyword evidence="1" id="KW-0812">Transmembrane</keyword>
<comment type="caution">
    <text evidence="2">The sequence shown here is derived from an EMBL/GenBank/DDBJ whole genome shotgun (WGS) entry which is preliminary data.</text>
</comment>
<keyword evidence="1" id="KW-1133">Transmembrane helix</keyword>
<keyword evidence="3" id="KW-1185">Reference proteome</keyword>
<protein>
    <submittedName>
        <fullName evidence="2">Uncharacterized protein</fullName>
    </submittedName>
</protein>
<evidence type="ECO:0000313" key="2">
    <source>
        <dbReference type="EMBL" id="MBL6078606.1"/>
    </source>
</evidence>